<protein>
    <submittedName>
        <fullName evidence="1">Uncharacterized protein</fullName>
    </submittedName>
</protein>
<accession>A0A4Y2CGR7</accession>
<evidence type="ECO:0000313" key="2">
    <source>
        <dbReference type="Proteomes" id="UP000499080"/>
    </source>
</evidence>
<dbReference type="AlphaFoldDB" id="A0A4Y2CGR7"/>
<keyword evidence="2" id="KW-1185">Reference proteome</keyword>
<proteinExistence type="predicted"/>
<comment type="caution">
    <text evidence="1">The sequence shown here is derived from an EMBL/GenBank/DDBJ whole genome shotgun (WGS) entry which is preliminary data.</text>
</comment>
<sequence length="100" mass="11741">MGGILILAFHFSPALRKEVRERNERLRRGKEYRTCVKRLAGKQEYLQQEKIPKKGSGRFDMCPRKDDRKTSVSCSEGNKLICKRHVIIFSEHCSNEKQME</sequence>
<reference evidence="1 2" key="1">
    <citation type="journal article" date="2019" name="Sci. Rep.">
        <title>Orb-weaving spider Araneus ventricosus genome elucidates the spidroin gene catalogue.</title>
        <authorList>
            <person name="Kono N."/>
            <person name="Nakamura H."/>
            <person name="Ohtoshi R."/>
            <person name="Moran D.A.P."/>
            <person name="Shinohara A."/>
            <person name="Yoshida Y."/>
            <person name="Fujiwara M."/>
            <person name="Mori M."/>
            <person name="Tomita M."/>
            <person name="Arakawa K."/>
        </authorList>
    </citation>
    <scope>NUCLEOTIDE SEQUENCE [LARGE SCALE GENOMIC DNA]</scope>
</reference>
<evidence type="ECO:0000313" key="1">
    <source>
        <dbReference type="EMBL" id="GBM03601.1"/>
    </source>
</evidence>
<name>A0A4Y2CGR7_ARAVE</name>
<organism evidence="1 2">
    <name type="scientific">Araneus ventricosus</name>
    <name type="common">Orbweaver spider</name>
    <name type="synonym">Epeira ventricosa</name>
    <dbReference type="NCBI Taxonomy" id="182803"/>
    <lineage>
        <taxon>Eukaryota</taxon>
        <taxon>Metazoa</taxon>
        <taxon>Ecdysozoa</taxon>
        <taxon>Arthropoda</taxon>
        <taxon>Chelicerata</taxon>
        <taxon>Arachnida</taxon>
        <taxon>Araneae</taxon>
        <taxon>Araneomorphae</taxon>
        <taxon>Entelegynae</taxon>
        <taxon>Araneoidea</taxon>
        <taxon>Araneidae</taxon>
        <taxon>Araneus</taxon>
    </lineage>
</organism>
<dbReference type="Proteomes" id="UP000499080">
    <property type="component" value="Unassembled WGS sequence"/>
</dbReference>
<dbReference type="EMBL" id="BGPR01000193">
    <property type="protein sequence ID" value="GBM03601.1"/>
    <property type="molecule type" value="Genomic_DNA"/>
</dbReference>
<gene>
    <name evidence="1" type="ORF">AVEN_203172_1</name>
</gene>